<comment type="similarity">
    <text evidence="2 3">Belongs to the peptidase M14 family.</text>
</comment>
<feature type="domain" description="Peptidase M14" evidence="5">
    <location>
        <begin position="48"/>
        <end position="331"/>
    </location>
</feature>
<reference evidence="6" key="2">
    <citation type="submission" date="2020-09" db="EMBL/GenBank/DDBJ databases">
        <authorList>
            <person name="Sun Q."/>
            <person name="Kim S."/>
        </authorList>
    </citation>
    <scope>NUCLEOTIDE SEQUENCE</scope>
    <source>
        <strain evidence="6">KCTC 23077</strain>
    </source>
</reference>
<evidence type="ECO:0000313" key="7">
    <source>
        <dbReference type="Proteomes" id="UP000646426"/>
    </source>
</evidence>
<dbReference type="PANTHER" id="PTHR11705:SF145">
    <property type="entry name" value="PEPTIDASE M14 CARBOXYPEPTIDASE A DOMAIN-CONTAINING PROTEIN"/>
    <property type="match status" value="1"/>
</dbReference>
<dbReference type="Proteomes" id="UP000646426">
    <property type="component" value="Unassembled WGS sequence"/>
</dbReference>
<dbReference type="AlphaFoldDB" id="A0A918SV46"/>
<comment type="cofactor">
    <cofactor evidence="1">
        <name>Zn(2+)</name>
        <dbReference type="ChEBI" id="CHEBI:29105"/>
    </cofactor>
</comment>
<dbReference type="GO" id="GO:0006508">
    <property type="term" value="P:proteolysis"/>
    <property type="evidence" value="ECO:0007669"/>
    <property type="project" value="InterPro"/>
</dbReference>
<dbReference type="PANTHER" id="PTHR11705">
    <property type="entry name" value="PROTEASE FAMILY M14 CARBOXYPEPTIDASE A,B"/>
    <property type="match status" value="1"/>
</dbReference>
<dbReference type="GO" id="GO:0005615">
    <property type="term" value="C:extracellular space"/>
    <property type="evidence" value="ECO:0007669"/>
    <property type="project" value="TreeGrafter"/>
</dbReference>
<dbReference type="FunFam" id="3.40.630.10:FF:000092">
    <property type="entry name" value="Peptidase M14"/>
    <property type="match status" value="1"/>
</dbReference>
<feature type="chain" id="PRO_5037480253" description="Peptidase M14 domain-containing protein" evidence="4">
    <location>
        <begin position="30"/>
        <end position="602"/>
    </location>
</feature>
<reference evidence="6" key="1">
    <citation type="journal article" date="2014" name="Int. J. Syst. Evol. Microbiol.">
        <title>Complete genome sequence of Corynebacterium casei LMG S-19264T (=DSM 44701T), isolated from a smear-ripened cheese.</title>
        <authorList>
            <consortium name="US DOE Joint Genome Institute (JGI-PGF)"/>
            <person name="Walter F."/>
            <person name="Albersmeier A."/>
            <person name="Kalinowski J."/>
            <person name="Ruckert C."/>
        </authorList>
    </citation>
    <scope>NUCLEOTIDE SEQUENCE</scope>
    <source>
        <strain evidence="6">KCTC 23077</strain>
    </source>
</reference>
<dbReference type="SUPFAM" id="SSF53187">
    <property type="entry name" value="Zn-dependent exopeptidases"/>
    <property type="match status" value="1"/>
</dbReference>
<sequence>MMRRLPSLPRLTTIAAALAVLAAPASGLAATPSADALTTVAERSGYARTGRYDEVIALCDAFAQRYPKSVRCETFGTTPEGRPMKLLVASTSGALTPEAARERGLPVTLVQGGIHAGEIDGKDAGFRALREVLEGRAAKGALDAQVLVFVPVFNVDGHERFGAWNRPNQRGPEEMGWRTTAQNHNLNRDYAKADTPEMQAMLALIDRWDPLAYVDLHVTNGAKFEHDVSIQVEPLNSGDAELRKVGRAFRDGVIADLAKEGALPLPFYPSFVENDNPASGFEDSVAPPRFSHGYMPLRNRLGMLVETHSWRPYSHRVETTYDTVVSALDRVARRGREWQAATRAADARARELGGDPVPLDYKTTDTARTIPFRGYAYSRTPSEVSGALMTRYDETTPQLWQVPLRDEIAPGRTVTAPGAGYLVPAAHAAWVGDKLRQHGVRFETLKAPLDDARVEAFRAEGSEFASGSVEGRQRTTLAGAWAPETTDVATGALFVPIAQPLARLVVALLEPQAPDSLASWGGFNNAFERKEYMEDYVAEEVAREMLARDPRLKSEFEARLRDDAEFAKNPRARLDFFYRRHTAWDERYGLYPVLRTDQAPAR</sequence>
<evidence type="ECO:0000256" key="1">
    <source>
        <dbReference type="ARBA" id="ARBA00001947"/>
    </source>
</evidence>
<dbReference type="Gene3D" id="3.40.630.10">
    <property type="entry name" value="Zn peptidases"/>
    <property type="match status" value="1"/>
</dbReference>
<comment type="caution">
    <text evidence="6">The sequence shown here is derived from an EMBL/GenBank/DDBJ whole genome shotgun (WGS) entry which is preliminary data.</text>
</comment>
<dbReference type="CDD" id="cd06241">
    <property type="entry name" value="M14-like"/>
    <property type="match status" value="1"/>
</dbReference>
<evidence type="ECO:0000256" key="4">
    <source>
        <dbReference type="SAM" id="SignalP"/>
    </source>
</evidence>
<evidence type="ECO:0000313" key="6">
    <source>
        <dbReference type="EMBL" id="GHA70462.1"/>
    </source>
</evidence>
<dbReference type="SMART" id="SM00631">
    <property type="entry name" value="Zn_pept"/>
    <property type="match status" value="1"/>
</dbReference>
<dbReference type="InterPro" id="IPR000834">
    <property type="entry name" value="Peptidase_M14"/>
</dbReference>
<keyword evidence="4" id="KW-0732">Signal</keyword>
<dbReference type="GO" id="GO:0004181">
    <property type="term" value="F:metallocarboxypeptidase activity"/>
    <property type="evidence" value="ECO:0007669"/>
    <property type="project" value="InterPro"/>
</dbReference>
<evidence type="ECO:0000256" key="3">
    <source>
        <dbReference type="PROSITE-ProRule" id="PRU01379"/>
    </source>
</evidence>
<organism evidence="6 7">
    <name type="scientific">Cognatilysobacter bugurensis</name>
    <dbReference type="NCBI Taxonomy" id="543356"/>
    <lineage>
        <taxon>Bacteria</taxon>
        <taxon>Pseudomonadati</taxon>
        <taxon>Pseudomonadota</taxon>
        <taxon>Gammaproteobacteria</taxon>
        <taxon>Lysobacterales</taxon>
        <taxon>Lysobacteraceae</taxon>
        <taxon>Cognatilysobacter</taxon>
    </lineage>
</organism>
<evidence type="ECO:0000259" key="5">
    <source>
        <dbReference type="PROSITE" id="PS52035"/>
    </source>
</evidence>
<dbReference type="PROSITE" id="PS52035">
    <property type="entry name" value="PEPTIDASE_M14"/>
    <property type="match status" value="1"/>
</dbReference>
<feature type="active site" description="Proton donor/acceptor" evidence="3">
    <location>
        <position position="306"/>
    </location>
</feature>
<gene>
    <name evidence="6" type="ORF">GCM10007067_03270</name>
</gene>
<dbReference type="Pfam" id="PF00246">
    <property type="entry name" value="Peptidase_M14"/>
    <property type="match status" value="1"/>
</dbReference>
<keyword evidence="7" id="KW-1185">Reference proteome</keyword>
<evidence type="ECO:0000256" key="2">
    <source>
        <dbReference type="ARBA" id="ARBA00005988"/>
    </source>
</evidence>
<dbReference type="EMBL" id="BMYD01000001">
    <property type="protein sequence ID" value="GHA70462.1"/>
    <property type="molecule type" value="Genomic_DNA"/>
</dbReference>
<name>A0A918SV46_9GAMM</name>
<protein>
    <recommendedName>
        <fullName evidence="5">Peptidase M14 domain-containing protein</fullName>
    </recommendedName>
</protein>
<accession>A0A918SV46</accession>
<dbReference type="GO" id="GO:0008270">
    <property type="term" value="F:zinc ion binding"/>
    <property type="evidence" value="ECO:0007669"/>
    <property type="project" value="InterPro"/>
</dbReference>
<feature type="signal peptide" evidence="4">
    <location>
        <begin position="1"/>
        <end position="29"/>
    </location>
</feature>
<proteinExistence type="inferred from homology"/>